<dbReference type="STRING" id="1408657.A0A0W4ZDY7"/>
<dbReference type="InterPro" id="IPR001310">
    <property type="entry name" value="Histidine_triad_HIT"/>
</dbReference>
<dbReference type="InterPro" id="IPR011146">
    <property type="entry name" value="HIT-like"/>
</dbReference>
<organism evidence="5 6">
    <name type="scientific">Pneumocystis jirovecii (strain RU7)</name>
    <name type="common">Human pneumocystis pneumonia agent</name>
    <dbReference type="NCBI Taxonomy" id="1408657"/>
    <lineage>
        <taxon>Eukaryota</taxon>
        <taxon>Fungi</taxon>
        <taxon>Dikarya</taxon>
        <taxon>Ascomycota</taxon>
        <taxon>Taphrinomycotina</taxon>
        <taxon>Pneumocystomycetes</taxon>
        <taxon>Pneumocystaceae</taxon>
        <taxon>Pneumocystis</taxon>
    </lineage>
</organism>
<feature type="domain" description="HIT" evidence="4">
    <location>
        <begin position="7"/>
        <end position="112"/>
    </location>
</feature>
<keyword evidence="6" id="KW-1185">Reference proteome</keyword>
<dbReference type="Pfam" id="PF01230">
    <property type="entry name" value="HIT"/>
    <property type="match status" value="1"/>
</dbReference>
<evidence type="ECO:0000259" key="4">
    <source>
        <dbReference type="PROSITE" id="PS51084"/>
    </source>
</evidence>
<proteinExistence type="predicted"/>
<accession>A0A0W4ZDY7</accession>
<name>A0A0W4ZDY7_PNEJ7</name>
<dbReference type="EMBL" id="LFWA01000017">
    <property type="protein sequence ID" value="KTW26554.1"/>
    <property type="molecule type" value="Genomic_DNA"/>
</dbReference>
<reference evidence="6" key="1">
    <citation type="journal article" date="2016" name="Nat. Commun.">
        <title>Genome analysis of three Pneumocystis species reveals adaptation mechanisms to life exclusively in mammalian hosts.</title>
        <authorList>
            <person name="Ma L."/>
            <person name="Chen Z."/>
            <person name="Huang D.W."/>
            <person name="Kutty G."/>
            <person name="Ishihara M."/>
            <person name="Wang H."/>
            <person name="Abouelleil A."/>
            <person name="Bishop L."/>
            <person name="Davey E."/>
            <person name="Deng R."/>
            <person name="Deng X."/>
            <person name="Fan L."/>
            <person name="Fantoni G."/>
            <person name="Fitzgerald M."/>
            <person name="Gogineni E."/>
            <person name="Goldberg J.M."/>
            <person name="Handley G."/>
            <person name="Hu X."/>
            <person name="Huber C."/>
            <person name="Jiao X."/>
            <person name="Jones K."/>
            <person name="Levin J.Z."/>
            <person name="Liu Y."/>
            <person name="Macdonald P."/>
            <person name="Melnikov A."/>
            <person name="Raley C."/>
            <person name="Sassi M."/>
            <person name="Sherman B.T."/>
            <person name="Song X."/>
            <person name="Sykes S."/>
            <person name="Tran B."/>
            <person name="Walsh L."/>
            <person name="Xia Y."/>
            <person name="Yang J."/>
            <person name="Young S."/>
            <person name="Zeng Q."/>
            <person name="Zheng X."/>
            <person name="Stephens R."/>
            <person name="Nusbaum C."/>
            <person name="Birren B.W."/>
            <person name="Azadi P."/>
            <person name="Lempicki R.A."/>
            <person name="Cuomo C.A."/>
            <person name="Kovacs J.A."/>
        </authorList>
    </citation>
    <scope>NUCLEOTIDE SEQUENCE [LARGE SCALE GENOMIC DNA]</scope>
    <source>
        <strain evidence="6">RU7</strain>
    </source>
</reference>
<comment type="caution">
    <text evidence="5">The sequence shown here is derived from an EMBL/GenBank/DDBJ whole genome shotgun (WGS) entry which is preliminary data.</text>
</comment>
<evidence type="ECO:0000313" key="5">
    <source>
        <dbReference type="EMBL" id="KTW26554.1"/>
    </source>
</evidence>
<dbReference type="OrthoDB" id="672793at2759"/>
<dbReference type="CDD" id="cd01277">
    <property type="entry name" value="HINT_subgroup"/>
    <property type="match status" value="1"/>
</dbReference>
<dbReference type="GO" id="GO:0003824">
    <property type="term" value="F:catalytic activity"/>
    <property type="evidence" value="ECO:0007669"/>
    <property type="project" value="InterPro"/>
</dbReference>
<evidence type="ECO:0000256" key="3">
    <source>
        <dbReference type="PROSITE-ProRule" id="PRU00464"/>
    </source>
</evidence>
<dbReference type="eggNOG" id="KOG3275">
    <property type="taxonomic scope" value="Eukaryota"/>
</dbReference>
<dbReference type="GeneID" id="28941989"/>
<dbReference type="Gene3D" id="3.30.428.10">
    <property type="entry name" value="HIT-like"/>
    <property type="match status" value="1"/>
</dbReference>
<dbReference type="VEuPathDB" id="FungiDB:T551_03471"/>
<dbReference type="PROSITE" id="PS00892">
    <property type="entry name" value="HIT_1"/>
    <property type="match status" value="1"/>
</dbReference>
<dbReference type="RefSeq" id="XP_018228083.1">
    <property type="nucleotide sequence ID" value="XM_018375734.1"/>
</dbReference>
<dbReference type="GO" id="GO:0009117">
    <property type="term" value="P:nucleotide metabolic process"/>
    <property type="evidence" value="ECO:0007669"/>
    <property type="project" value="TreeGrafter"/>
</dbReference>
<evidence type="ECO:0000256" key="2">
    <source>
        <dbReference type="PIRSR" id="PIRSR601310-3"/>
    </source>
</evidence>
<dbReference type="PANTHER" id="PTHR46648:SF1">
    <property type="entry name" value="ADENOSINE 5'-MONOPHOSPHORAMIDASE HNT1"/>
    <property type="match status" value="1"/>
</dbReference>
<dbReference type="PANTHER" id="PTHR46648">
    <property type="entry name" value="HIT FAMILY PROTEIN 1"/>
    <property type="match status" value="1"/>
</dbReference>
<feature type="active site" description="Tele-AMP-histidine intermediate" evidence="1">
    <location>
        <position position="97"/>
    </location>
</feature>
<gene>
    <name evidence="5" type="ORF">T551_03471</name>
</gene>
<dbReference type="AlphaFoldDB" id="A0A0W4ZDY7"/>
<dbReference type="InterPro" id="IPR039384">
    <property type="entry name" value="HINT"/>
</dbReference>
<sequence length="139" mass="15740">MASAKCIFCKIVLGEMPSFKLYETEKSLAFLDIQPLSEGHALVIPKEHAEKMHELSDDSLNDLLPLAKRLVNAMDLQDYNILQNNGRLAHQVVNHVHFHLIPKPRVSEGLRFGFDTAKAVGEDSLRNVAEQIRKRLNQL</sequence>
<dbReference type="PRINTS" id="PR00332">
    <property type="entry name" value="HISTRIAD"/>
</dbReference>
<dbReference type="Proteomes" id="UP000053447">
    <property type="component" value="Unassembled WGS sequence"/>
</dbReference>
<feature type="short sequence motif" description="Histidine triad motif" evidence="2 3">
    <location>
        <begin position="95"/>
        <end position="99"/>
    </location>
</feature>
<evidence type="ECO:0000313" key="6">
    <source>
        <dbReference type="Proteomes" id="UP000053447"/>
    </source>
</evidence>
<dbReference type="PROSITE" id="PS51084">
    <property type="entry name" value="HIT_2"/>
    <property type="match status" value="1"/>
</dbReference>
<dbReference type="InterPro" id="IPR019808">
    <property type="entry name" value="Histidine_triad_CS"/>
</dbReference>
<dbReference type="SUPFAM" id="SSF54197">
    <property type="entry name" value="HIT-like"/>
    <property type="match status" value="1"/>
</dbReference>
<protein>
    <recommendedName>
        <fullName evidence="4">HIT domain-containing protein</fullName>
    </recommendedName>
</protein>
<dbReference type="InterPro" id="IPR036265">
    <property type="entry name" value="HIT-like_sf"/>
</dbReference>
<evidence type="ECO:0000256" key="1">
    <source>
        <dbReference type="PIRSR" id="PIRSR601310-1"/>
    </source>
</evidence>